<dbReference type="AlphaFoldDB" id="A0A8K0GWV3"/>
<proteinExistence type="predicted"/>
<protein>
    <submittedName>
        <fullName evidence="1">Uncharacterized protein</fullName>
    </submittedName>
</protein>
<dbReference type="Proteomes" id="UP000796880">
    <property type="component" value="Unassembled WGS sequence"/>
</dbReference>
<dbReference type="OrthoDB" id="1748993at2759"/>
<reference evidence="1" key="1">
    <citation type="submission" date="2020-03" db="EMBL/GenBank/DDBJ databases">
        <title>A high-quality chromosome-level genome assembly of a woody plant with both climbing and erect habits, Rhamnella rubrinervis.</title>
        <authorList>
            <person name="Lu Z."/>
            <person name="Yang Y."/>
            <person name="Zhu X."/>
            <person name="Sun Y."/>
        </authorList>
    </citation>
    <scope>NUCLEOTIDE SEQUENCE</scope>
    <source>
        <strain evidence="1">BYM</strain>
        <tissue evidence="1">Leaf</tissue>
    </source>
</reference>
<dbReference type="EMBL" id="VOIH02000007">
    <property type="protein sequence ID" value="KAF3441101.1"/>
    <property type="molecule type" value="Genomic_DNA"/>
</dbReference>
<comment type="caution">
    <text evidence="1">The sequence shown here is derived from an EMBL/GenBank/DDBJ whole genome shotgun (WGS) entry which is preliminary data.</text>
</comment>
<accession>A0A8K0GWV3</accession>
<keyword evidence="2" id="KW-1185">Reference proteome</keyword>
<evidence type="ECO:0000313" key="1">
    <source>
        <dbReference type="EMBL" id="KAF3441101.1"/>
    </source>
</evidence>
<sequence length="125" mass="14703">MEDLRDRLRRKAAKWMVVEEAACRYHSYNPLRRHSALKAKSSSSRDLKHSLSRREALNLRCYISFLPKTFKMPNLVIYDGSNDPNDHVNIFKSWMDFEHVSKLERCRAFPLTLAGPIKGWHSRLS</sequence>
<name>A0A8K0GWV3_9ROSA</name>
<evidence type="ECO:0000313" key="2">
    <source>
        <dbReference type="Proteomes" id="UP000796880"/>
    </source>
</evidence>
<gene>
    <name evidence="1" type="ORF">FNV43_RR15011</name>
</gene>
<organism evidence="1 2">
    <name type="scientific">Rhamnella rubrinervis</name>
    <dbReference type="NCBI Taxonomy" id="2594499"/>
    <lineage>
        <taxon>Eukaryota</taxon>
        <taxon>Viridiplantae</taxon>
        <taxon>Streptophyta</taxon>
        <taxon>Embryophyta</taxon>
        <taxon>Tracheophyta</taxon>
        <taxon>Spermatophyta</taxon>
        <taxon>Magnoliopsida</taxon>
        <taxon>eudicotyledons</taxon>
        <taxon>Gunneridae</taxon>
        <taxon>Pentapetalae</taxon>
        <taxon>rosids</taxon>
        <taxon>fabids</taxon>
        <taxon>Rosales</taxon>
        <taxon>Rhamnaceae</taxon>
        <taxon>rhamnoid group</taxon>
        <taxon>Rhamneae</taxon>
        <taxon>Rhamnella</taxon>
    </lineage>
</organism>